<sequence>MSAQYIGSTPGEYQEGINLHYKSFCFQ</sequence>
<name>A0A2P2PJF5_RHIMU</name>
<protein>
    <submittedName>
        <fullName evidence="1">Uncharacterized protein</fullName>
    </submittedName>
</protein>
<organism evidence="1">
    <name type="scientific">Rhizophora mucronata</name>
    <name type="common">Asiatic mangrove</name>
    <dbReference type="NCBI Taxonomy" id="61149"/>
    <lineage>
        <taxon>Eukaryota</taxon>
        <taxon>Viridiplantae</taxon>
        <taxon>Streptophyta</taxon>
        <taxon>Embryophyta</taxon>
        <taxon>Tracheophyta</taxon>
        <taxon>Spermatophyta</taxon>
        <taxon>Magnoliopsida</taxon>
        <taxon>eudicotyledons</taxon>
        <taxon>Gunneridae</taxon>
        <taxon>Pentapetalae</taxon>
        <taxon>rosids</taxon>
        <taxon>fabids</taxon>
        <taxon>Malpighiales</taxon>
        <taxon>Rhizophoraceae</taxon>
        <taxon>Rhizophora</taxon>
    </lineage>
</organism>
<dbReference type="EMBL" id="GGEC01074416">
    <property type="protein sequence ID" value="MBX54900.1"/>
    <property type="molecule type" value="Transcribed_RNA"/>
</dbReference>
<reference evidence="1" key="1">
    <citation type="submission" date="2018-02" db="EMBL/GenBank/DDBJ databases">
        <title>Rhizophora mucronata_Transcriptome.</title>
        <authorList>
            <person name="Meera S.P."/>
            <person name="Sreeshan A."/>
            <person name="Augustine A."/>
        </authorList>
    </citation>
    <scope>NUCLEOTIDE SEQUENCE</scope>
    <source>
        <tissue evidence="1">Leaf</tissue>
    </source>
</reference>
<evidence type="ECO:0000313" key="1">
    <source>
        <dbReference type="EMBL" id="MBX54900.1"/>
    </source>
</evidence>
<proteinExistence type="predicted"/>
<dbReference type="AlphaFoldDB" id="A0A2P2PJF5"/>
<accession>A0A2P2PJF5</accession>